<keyword evidence="3" id="KW-1185">Reference proteome</keyword>
<feature type="compositionally biased region" description="Basic and acidic residues" evidence="1">
    <location>
        <begin position="51"/>
        <end position="60"/>
    </location>
</feature>
<feature type="non-terminal residue" evidence="2">
    <location>
        <position position="202"/>
    </location>
</feature>
<dbReference type="EMBL" id="CAXAMN010013480">
    <property type="protein sequence ID" value="CAK9041007.1"/>
    <property type="molecule type" value="Genomic_DNA"/>
</dbReference>
<sequence length="202" mass="23167">MLTQFWVLRQTARPGGSRSRHLEADPPEGIRRNGRTKTISDESNLASAERGSPDEEARHSDGFANRRAEGWMAGGLVGRFKQNCRELKEYIEMNGKLPTATRTKGDSSGPRLATWLRKVRANGVLPERKMLEEVHPLVKELLQKRDDKAVKIDLARWKKQLEKVLHIVEKHGGLPKFTTERMLYQWLRTQLRRLDALPPELA</sequence>
<organism evidence="2 3">
    <name type="scientific">Durusdinium trenchii</name>
    <dbReference type="NCBI Taxonomy" id="1381693"/>
    <lineage>
        <taxon>Eukaryota</taxon>
        <taxon>Sar</taxon>
        <taxon>Alveolata</taxon>
        <taxon>Dinophyceae</taxon>
        <taxon>Suessiales</taxon>
        <taxon>Symbiodiniaceae</taxon>
        <taxon>Durusdinium</taxon>
    </lineage>
</organism>
<feature type="region of interest" description="Disordered" evidence="1">
    <location>
        <begin position="11"/>
        <end position="60"/>
    </location>
</feature>
<comment type="caution">
    <text evidence="2">The sequence shown here is derived from an EMBL/GenBank/DDBJ whole genome shotgun (WGS) entry which is preliminary data.</text>
</comment>
<evidence type="ECO:0000313" key="2">
    <source>
        <dbReference type="EMBL" id="CAK9041007.1"/>
    </source>
</evidence>
<feature type="compositionally biased region" description="Basic and acidic residues" evidence="1">
    <location>
        <begin position="20"/>
        <end position="31"/>
    </location>
</feature>
<dbReference type="Proteomes" id="UP001642484">
    <property type="component" value="Unassembled WGS sequence"/>
</dbReference>
<evidence type="ECO:0000256" key="1">
    <source>
        <dbReference type="SAM" id="MobiDB-lite"/>
    </source>
</evidence>
<gene>
    <name evidence="2" type="ORF">CCMP2556_LOCUS22030</name>
</gene>
<evidence type="ECO:0000313" key="3">
    <source>
        <dbReference type="Proteomes" id="UP001642484"/>
    </source>
</evidence>
<protein>
    <recommendedName>
        <fullName evidence="4">Helicase-associated domain-containing protein</fullName>
    </recommendedName>
</protein>
<proteinExistence type="predicted"/>
<reference evidence="2 3" key="1">
    <citation type="submission" date="2024-02" db="EMBL/GenBank/DDBJ databases">
        <authorList>
            <person name="Chen Y."/>
            <person name="Shah S."/>
            <person name="Dougan E. K."/>
            <person name="Thang M."/>
            <person name="Chan C."/>
        </authorList>
    </citation>
    <scope>NUCLEOTIDE SEQUENCE [LARGE SCALE GENOMIC DNA]</scope>
</reference>
<accession>A0ABP0LP83</accession>
<name>A0ABP0LP83_9DINO</name>
<evidence type="ECO:0008006" key="4">
    <source>
        <dbReference type="Google" id="ProtNLM"/>
    </source>
</evidence>